<comment type="caution">
    <text evidence="6">The sequence shown here is derived from an EMBL/GenBank/DDBJ whole genome shotgun (WGS) entry which is preliminary data.</text>
</comment>
<gene>
    <name evidence="6" type="ORF">CKO45_00785</name>
</gene>
<feature type="domain" description="Methyl-accepting transducer" evidence="4">
    <location>
        <begin position="396"/>
        <end position="611"/>
    </location>
</feature>
<evidence type="ECO:0000259" key="5">
    <source>
        <dbReference type="PROSITE" id="PS50885"/>
    </source>
</evidence>
<dbReference type="Pfam" id="PF07238">
    <property type="entry name" value="PilZ"/>
    <property type="match status" value="1"/>
</dbReference>
<dbReference type="InterPro" id="IPR009875">
    <property type="entry name" value="PilZ_domain"/>
</dbReference>
<dbReference type="SMART" id="SM00283">
    <property type="entry name" value="MA"/>
    <property type="match status" value="1"/>
</dbReference>
<dbReference type="InterPro" id="IPR004089">
    <property type="entry name" value="MCPsignal_dom"/>
</dbReference>
<dbReference type="EMBL" id="NRSG01000003">
    <property type="protein sequence ID" value="MBK1656760.1"/>
    <property type="molecule type" value="Genomic_DNA"/>
</dbReference>
<dbReference type="RefSeq" id="WP_158291915.1">
    <property type="nucleotide sequence ID" value="NZ_NRSG01000003.1"/>
</dbReference>
<keyword evidence="1 3" id="KW-0807">Transducer</keyword>
<dbReference type="CDD" id="cd06225">
    <property type="entry name" value="HAMP"/>
    <property type="match status" value="1"/>
</dbReference>
<comment type="similarity">
    <text evidence="2">Belongs to the methyl-accepting chemotaxis (MCP) protein family.</text>
</comment>
<dbReference type="Pfam" id="PF00672">
    <property type="entry name" value="HAMP"/>
    <property type="match status" value="1"/>
</dbReference>
<dbReference type="SMART" id="SM01358">
    <property type="entry name" value="HBM"/>
    <property type="match status" value="1"/>
</dbReference>
<dbReference type="InterPro" id="IPR003660">
    <property type="entry name" value="HAMP_dom"/>
</dbReference>
<dbReference type="Pfam" id="PF00015">
    <property type="entry name" value="MCPsignal"/>
    <property type="match status" value="1"/>
</dbReference>
<dbReference type="SMART" id="SM00304">
    <property type="entry name" value="HAMP"/>
    <property type="match status" value="1"/>
</dbReference>
<protein>
    <recommendedName>
        <fullName evidence="8">Methyl-accepting chemotaxis protein</fullName>
    </recommendedName>
</protein>
<evidence type="ECO:0000313" key="7">
    <source>
        <dbReference type="Proteomes" id="UP000697995"/>
    </source>
</evidence>
<reference evidence="6 7" key="1">
    <citation type="journal article" date="2020" name="Microorganisms">
        <title>Osmotic Adaptation and Compatible Solute Biosynthesis of Phototrophic Bacteria as Revealed from Genome Analyses.</title>
        <authorList>
            <person name="Imhoff J.F."/>
            <person name="Rahn T."/>
            <person name="Kunzel S."/>
            <person name="Keller A."/>
            <person name="Neulinger S.C."/>
        </authorList>
    </citation>
    <scope>NUCLEOTIDE SEQUENCE [LARGE SCALE GENOMIC DNA]</scope>
    <source>
        <strain evidence="6 7">DSM 15382</strain>
    </source>
</reference>
<dbReference type="PROSITE" id="PS50111">
    <property type="entry name" value="CHEMOTAXIS_TRANSDUC_2"/>
    <property type="match status" value="1"/>
</dbReference>
<sequence>MTLFPRMALVLGSLLSLCVAGAVGMHVLLTTVGTSAADGAAANARLGAIRQAEIDLTAARNQINIWLQRANDTNARNADGFLAAMARSTDEMRARAARDRDLLDGLERLDRARQAYTATWGEMQRATAERNAAARRMDDSGPLLVEAVTSLPASLRLATEHPVNEARIAVLRFRAAPTPEDRASAAARLPAMAQAIAAAAPDSQAPLARVFATWADGYDRYLRAATEVEELLVRFRTEGNAMSAIMAPLREREAAQAQAATDAAAAGLAKAKGDLLRFGAGIVLLGIGLVWFVLRTVVRPLLGVTGAIQAVAGGRLDAAIPHAGRRDEIGDTARALSVFREALAEAERLRLAEAEQRTAADAARVAALTAMAERVEVEAGAAVDGVAQQAQTMADDAEAMAASADLVARDSAAVSQATGDAQRGVEAVAAATEELTASIREIARQVAGATAATRNATQLGAEGRDRIATLVRNMERISGVADSISGIAAQTNLLALNATIEAARAGEAGKGFAVVAGEVKALATQTSRATEEIAREVAEVSAATEAAVAVVRDMAAAIAGVDGAAAAIAAAMEQQSAATQEISRAVAETANSTQEAAARVGSMAQESGAVGTRANHVRQASGLARDAVEALRLTMVRIVREAAPEVDRRGEARIALSLPVMVDGAGLPPEGARAALTDLSMGGCALQDGPMLPRGSRVTLRGSGPLAGLALPAEVAGTPPEEPRLRLRFTGLDAAARARLSALVEPVPATRRDAA</sequence>
<organism evidence="6 7">
    <name type="scientific">Paracraurococcus ruber</name>
    <dbReference type="NCBI Taxonomy" id="77675"/>
    <lineage>
        <taxon>Bacteria</taxon>
        <taxon>Pseudomonadati</taxon>
        <taxon>Pseudomonadota</taxon>
        <taxon>Alphaproteobacteria</taxon>
        <taxon>Acetobacterales</taxon>
        <taxon>Roseomonadaceae</taxon>
        <taxon>Paracraurococcus</taxon>
    </lineage>
</organism>
<proteinExistence type="inferred from homology"/>
<evidence type="ECO:0000313" key="6">
    <source>
        <dbReference type="EMBL" id="MBK1656760.1"/>
    </source>
</evidence>
<evidence type="ECO:0000259" key="4">
    <source>
        <dbReference type="PROSITE" id="PS50111"/>
    </source>
</evidence>
<evidence type="ECO:0000256" key="2">
    <source>
        <dbReference type="ARBA" id="ARBA00029447"/>
    </source>
</evidence>
<evidence type="ECO:0000256" key="3">
    <source>
        <dbReference type="PROSITE-ProRule" id="PRU00284"/>
    </source>
</evidence>
<dbReference type="InterPro" id="IPR032255">
    <property type="entry name" value="HBM"/>
</dbReference>
<dbReference type="Proteomes" id="UP000697995">
    <property type="component" value="Unassembled WGS sequence"/>
</dbReference>
<dbReference type="PROSITE" id="PS50885">
    <property type="entry name" value="HAMP"/>
    <property type="match status" value="1"/>
</dbReference>
<dbReference type="SUPFAM" id="SSF58104">
    <property type="entry name" value="Methyl-accepting chemotaxis protein (MCP) signaling domain"/>
    <property type="match status" value="1"/>
</dbReference>
<name>A0ABS1CQP8_9PROT</name>
<evidence type="ECO:0008006" key="8">
    <source>
        <dbReference type="Google" id="ProtNLM"/>
    </source>
</evidence>
<dbReference type="Gene3D" id="6.10.340.10">
    <property type="match status" value="1"/>
</dbReference>
<dbReference type="PANTHER" id="PTHR32089:SF112">
    <property type="entry name" value="LYSOZYME-LIKE PROTEIN-RELATED"/>
    <property type="match status" value="1"/>
</dbReference>
<keyword evidence="7" id="KW-1185">Reference proteome</keyword>
<accession>A0ABS1CQP8</accession>
<dbReference type="PANTHER" id="PTHR32089">
    <property type="entry name" value="METHYL-ACCEPTING CHEMOTAXIS PROTEIN MCPB"/>
    <property type="match status" value="1"/>
</dbReference>
<dbReference type="Gene3D" id="1.10.287.950">
    <property type="entry name" value="Methyl-accepting chemotaxis protein"/>
    <property type="match status" value="1"/>
</dbReference>
<feature type="domain" description="HAMP" evidence="5">
    <location>
        <begin position="295"/>
        <end position="348"/>
    </location>
</feature>
<evidence type="ECO:0000256" key="1">
    <source>
        <dbReference type="ARBA" id="ARBA00023224"/>
    </source>
</evidence>
<dbReference type="Gene3D" id="2.40.10.220">
    <property type="entry name" value="predicted glycosyltransferase like domains"/>
    <property type="match status" value="1"/>
</dbReference>